<protein>
    <submittedName>
        <fullName evidence="1">Uncharacterized protein</fullName>
    </submittedName>
</protein>
<keyword evidence="2" id="KW-1185">Reference proteome</keyword>
<dbReference type="STRING" id="7868.ENSCMIP00000031525"/>
<dbReference type="GeneTree" id="ENSGT00940000178689"/>
<organism evidence="1 2">
    <name type="scientific">Callorhinchus milii</name>
    <name type="common">Ghost shark</name>
    <dbReference type="NCBI Taxonomy" id="7868"/>
    <lineage>
        <taxon>Eukaryota</taxon>
        <taxon>Metazoa</taxon>
        <taxon>Chordata</taxon>
        <taxon>Craniata</taxon>
        <taxon>Vertebrata</taxon>
        <taxon>Chondrichthyes</taxon>
        <taxon>Holocephali</taxon>
        <taxon>Chimaeriformes</taxon>
        <taxon>Callorhinchidae</taxon>
        <taxon>Callorhinchus</taxon>
    </lineage>
</organism>
<reference evidence="2" key="1">
    <citation type="journal article" date="2006" name="Science">
        <title>Ancient noncoding elements conserved in the human genome.</title>
        <authorList>
            <person name="Venkatesh B."/>
            <person name="Kirkness E.F."/>
            <person name="Loh Y.H."/>
            <person name="Halpern A.L."/>
            <person name="Lee A.P."/>
            <person name="Johnson J."/>
            <person name="Dandona N."/>
            <person name="Viswanathan L.D."/>
            <person name="Tay A."/>
            <person name="Venter J.C."/>
            <person name="Strausberg R.L."/>
            <person name="Brenner S."/>
        </authorList>
    </citation>
    <scope>NUCLEOTIDE SEQUENCE [LARGE SCALE GENOMIC DNA]</scope>
</reference>
<dbReference type="Proteomes" id="UP000314986">
    <property type="component" value="Unassembled WGS sequence"/>
</dbReference>
<reference evidence="1" key="5">
    <citation type="submission" date="2025-09" db="UniProtKB">
        <authorList>
            <consortium name="Ensembl"/>
        </authorList>
    </citation>
    <scope>IDENTIFICATION</scope>
</reference>
<dbReference type="Ensembl" id="ENSCMIT00000032005.1">
    <property type="protein sequence ID" value="ENSCMIP00000031525.1"/>
    <property type="gene ID" value="ENSCMIG00000013518.1"/>
</dbReference>
<sequence>LFFTPCYLCVNVMPSNIREKAVRSKCIISMLGNSMTIVDPKSFSNKKTFLFDYCYWSTDEYMENDQGVYMPDGPNSRYVGQVSPINLPQYKQS</sequence>
<evidence type="ECO:0000313" key="1">
    <source>
        <dbReference type="Ensembl" id="ENSCMIP00000031525.1"/>
    </source>
</evidence>
<proteinExistence type="predicted"/>
<dbReference type="OMA" id="YMENDQG"/>
<dbReference type="InParanoid" id="A0A4W3JH30"/>
<reference evidence="1" key="4">
    <citation type="submission" date="2025-08" db="UniProtKB">
        <authorList>
            <consortium name="Ensembl"/>
        </authorList>
    </citation>
    <scope>IDENTIFICATION</scope>
</reference>
<accession>A0A4W3JH30</accession>
<reference evidence="2" key="3">
    <citation type="journal article" date="2014" name="Nature">
        <title>Elephant shark genome provides unique insights into gnathostome evolution.</title>
        <authorList>
            <consortium name="International Elephant Shark Genome Sequencing Consortium"/>
            <person name="Venkatesh B."/>
            <person name="Lee A.P."/>
            <person name="Ravi V."/>
            <person name="Maurya A.K."/>
            <person name="Lian M.M."/>
            <person name="Swann J.B."/>
            <person name="Ohta Y."/>
            <person name="Flajnik M.F."/>
            <person name="Sutoh Y."/>
            <person name="Kasahara M."/>
            <person name="Hoon S."/>
            <person name="Gangu V."/>
            <person name="Roy S.W."/>
            <person name="Irimia M."/>
            <person name="Korzh V."/>
            <person name="Kondrychyn I."/>
            <person name="Lim Z.W."/>
            <person name="Tay B.H."/>
            <person name="Tohari S."/>
            <person name="Kong K.W."/>
            <person name="Ho S."/>
            <person name="Lorente-Galdos B."/>
            <person name="Quilez J."/>
            <person name="Marques-Bonet T."/>
            <person name="Raney B.J."/>
            <person name="Ingham P.W."/>
            <person name="Tay A."/>
            <person name="Hillier L.W."/>
            <person name="Minx P."/>
            <person name="Boehm T."/>
            <person name="Wilson R.K."/>
            <person name="Brenner S."/>
            <person name="Warren W.C."/>
        </authorList>
    </citation>
    <scope>NUCLEOTIDE SEQUENCE [LARGE SCALE GENOMIC DNA]</scope>
</reference>
<name>A0A4W3JH30_CALMI</name>
<evidence type="ECO:0000313" key="2">
    <source>
        <dbReference type="Proteomes" id="UP000314986"/>
    </source>
</evidence>
<dbReference type="AlphaFoldDB" id="A0A4W3JH30"/>
<reference evidence="2" key="2">
    <citation type="journal article" date="2007" name="PLoS Biol.">
        <title>Survey sequencing and comparative analysis of the elephant shark (Callorhinchus milii) genome.</title>
        <authorList>
            <person name="Venkatesh B."/>
            <person name="Kirkness E.F."/>
            <person name="Loh Y.H."/>
            <person name="Halpern A.L."/>
            <person name="Lee A.P."/>
            <person name="Johnson J."/>
            <person name="Dandona N."/>
            <person name="Viswanathan L.D."/>
            <person name="Tay A."/>
            <person name="Venter J.C."/>
            <person name="Strausberg R.L."/>
            <person name="Brenner S."/>
        </authorList>
    </citation>
    <scope>NUCLEOTIDE SEQUENCE [LARGE SCALE GENOMIC DNA]</scope>
</reference>